<evidence type="ECO:0000256" key="1">
    <source>
        <dbReference type="ARBA" id="ARBA00007435"/>
    </source>
</evidence>
<dbReference type="InterPro" id="IPR050190">
    <property type="entry name" value="UPF0213_domain"/>
</dbReference>
<proteinExistence type="inferred from homology"/>
<feature type="domain" description="GIY-YIG" evidence="2">
    <location>
        <begin position="3"/>
        <end position="79"/>
    </location>
</feature>
<dbReference type="Gene3D" id="3.40.1440.10">
    <property type="entry name" value="GIY-YIG endonuclease"/>
    <property type="match status" value="1"/>
</dbReference>
<dbReference type="CDD" id="cd10456">
    <property type="entry name" value="GIY-YIG_UPF0213"/>
    <property type="match status" value="1"/>
</dbReference>
<dbReference type="PROSITE" id="PS50164">
    <property type="entry name" value="GIY_YIG"/>
    <property type="match status" value="1"/>
</dbReference>
<evidence type="ECO:0000313" key="3">
    <source>
        <dbReference type="EMBL" id="GAA4339373.1"/>
    </source>
</evidence>
<comment type="similarity">
    <text evidence="1">Belongs to the UPF0213 family.</text>
</comment>
<sequence length="106" mass="12557">MRHDYYVYILVCSDGAYYTGFTNDIERRLTEHEEGLNWECFTYSRRPLVLKYVERFNDVEAAIKREKQLKGWSRAKKEALMQQDMQRLQTLSKSRSAQVNPPESSG</sequence>
<keyword evidence="4" id="KW-1185">Reference proteome</keyword>
<gene>
    <name evidence="3" type="ORF">GCM10023184_36440</name>
</gene>
<evidence type="ECO:0000313" key="4">
    <source>
        <dbReference type="Proteomes" id="UP001501725"/>
    </source>
</evidence>
<dbReference type="PANTHER" id="PTHR34477:SF1">
    <property type="entry name" value="UPF0213 PROTEIN YHBQ"/>
    <property type="match status" value="1"/>
</dbReference>
<protein>
    <recommendedName>
        <fullName evidence="2">GIY-YIG domain-containing protein</fullName>
    </recommendedName>
</protein>
<dbReference type="InterPro" id="IPR035901">
    <property type="entry name" value="GIY-YIG_endonuc_sf"/>
</dbReference>
<organism evidence="3 4">
    <name type="scientific">Flaviaesturariibacter amylovorans</name>
    <dbReference type="NCBI Taxonomy" id="1084520"/>
    <lineage>
        <taxon>Bacteria</taxon>
        <taxon>Pseudomonadati</taxon>
        <taxon>Bacteroidota</taxon>
        <taxon>Chitinophagia</taxon>
        <taxon>Chitinophagales</taxon>
        <taxon>Chitinophagaceae</taxon>
        <taxon>Flaviaestuariibacter</taxon>
    </lineage>
</organism>
<reference evidence="4" key="1">
    <citation type="journal article" date="2019" name="Int. J. Syst. Evol. Microbiol.">
        <title>The Global Catalogue of Microorganisms (GCM) 10K type strain sequencing project: providing services to taxonomists for standard genome sequencing and annotation.</title>
        <authorList>
            <consortium name="The Broad Institute Genomics Platform"/>
            <consortium name="The Broad Institute Genome Sequencing Center for Infectious Disease"/>
            <person name="Wu L."/>
            <person name="Ma J."/>
        </authorList>
    </citation>
    <scope>NUCLEOTIDE SEQUENCE [LARGE SCALE GENOMIC DNA]</scope>
    <source>
        <strain evidence="4">JCM 17919</strain>
    </source>
</reference>
<name>A0ABP8HHU8_9BACT</name>
<dbReference type="InterPro" id="IPR000305">
    <property type="entry name" value="GIY-YIG_endonuc"/>
</dbReference>
<dbReference type="SUPFAM" id="SSF82771">
    <property type="entry name" value="GIY-YIG endonuclease"/>
    <property type="match status" value="1"/>
</dbReference>
<evidence type="ECO:0000259" key="2">
    <source>
        <dbReference type="PROSITE" id="PS50164"/>
    </source>
</evidence>
<accession>A0ABP8HHU8</accession>
<dbReference type="RefSeq" id="WP_345257256.1">
    <property type="nucleotide sequence ID" value="NZ_BAABGY010000011.1"/>
</dbReference>
<dbReference type="PANTHER" id="PTHR34477">
    <property type="entry name" value="UPF0213 PROTEIN YHBQ"/>
    <property type="match status" value="1"/>
</dbReference>
<comment type="caution">
    <text evidence="3">The sequence shown here is derived from an EMBL/GenBank/DDBJ whole genome shotgun (WGS) entry which is preliminary data.</text>
</comment>
<dbReference type="EMBL" id="BAABGY010000011">
    <property type="protein sequence ID" value="GAA4339373.1"/>
    <property type="molecule type" value="Genomic_DNA"/>
</dbReference>
<dbReference type="Proteomes" id="UP001501725">
    <property type="component" value="Unassembled WGS sequence"/>
</dbReference>
<dbReference type="Pfam" id="PF01541">
    <property type="entry name" value="GIY-YIG"/>
    <property type="match status" value="1"/>
</dbReference>